<dbReference type="SUPFAM" id="SSF53649">
    <property type="entry name" value="Alkaline phosphatase-like"/>
    <property type="match status" value="1"/>
</dbReference>
<dbReference type="Pfam" id="PF01676">
    <property type="entry name" value="Metalloenzyme"/>
    <property type="match status" value="1"/>
</dbReference>
<evidence type="ECO:0000313" key="5">
    <source>
        <dbReference type="EMBL" id="TQE94311.1"/>
    </source>
</evidence>
<dbReference type="InterPro" id="IPR010045">
    <property type="entry name" value="DeoB"/>
</dbReference>
<feature type="domain" description="Metalloenzyme" evidence="4">
    <location>
        <begin position="219"/>
        <end position="298"/>
    </location>
</feature>
<protein>
    <submittedName>
        <fullName evidence="5">Peptidase</fullName>
    </submittedName>
</protein>
<dbReference type="Proteomes" id="UP000317371">
    <property type="component" value="Unassembled WGS sequence"/>
</dbReference>
<name>A0A540VC26_9CHLR</name>
<evidence type="ECO:0000313" key="6">
    <source>
        <dbReference type="Proteomes" id="UP000317371"/>
    </source>
</evidence>
<keyword evidence="2" id="KW-0479">Metal-binding</keyword>
<dbReference type="GO" id="GO:0000287">
    <property type="term" value="F:magnesium ion binding"/>
    <property type="evidence" value="ECO:0007669"/>
    <property type="project" value="InterPro"/>
</dbReference>
<dbReference type="GO" id="GO:0005829">
    <property type="term" value="C:cytosol"/>
    <property type="evidence" value="ECO:0007669"/>
    <property type="project" value="TreeGrafter"/>
</dbReference>
<evidence type="ECO:0000256" key="3">
    <source>
        <dbReference type="ARBA" id="ARBA00023211"/>
    </source>
</evidence>
<dbReference type="GO" id="GO:0008973">
    <property type="term" value="F:phosphopentomutase activity"/>
    <property type="evidence" value="ECO:0007669"/>
    <property type="project" value="InterPro"/>
</dbReference>
<dbReference type="GO" id="GO:0009117">
    <property type="term" value="P:nucleotide metabolic process"/>
    <property type="evidence" value="ECO:0007669"/>
    <property type="project" value="InterPro"/>
</dbReference>
<dbReference type="InterPro" id="IPR006124">
    <property type="entry name" value="Metalloenzyme"/>
</dbReference>
<dbReference type="PANTHER" id="PTHR21110:SF0">
    <property type="entry name" value="PHOSPHOPENTOMUTASE"/>
    <property type="match status" value="1"/>
</dbReference>
<sequence length="328" mass="35689">MLWQPATQRNGRAGWKIVLKRVIFLFLDGVGLGEDDPAINPLAAGTYPHLAELLEGRPLTASTGRFSARQAELIPVDARLGVPGRPQSATGQAAILTGINAPGRLGEHFGPRPDARVRAILDAGSIFRRLRQAGLAAFFCNAYPHGYFEAVNRGKRLLSAVPYAATVGGLSLQNHGDLVAGRALAADFTNQGWREHLGYTDVPVFTPGEAGRHLWQIAQPYHFVFFEHWQTDLLGHRRHLEEAVADLALFDAFLGGLMEAADLAQTLIIVASDHGNVEDCSHRNHTRNPALTLLLGASRERYAAALQDLTDFVAVIEDFLGVRQSAAR</sequence>
<organism evidence="5 6">
    <name type="scientific">Litorilinea aerophila</name>
    <dbReference type="NCBI Taxonomy" id="1204385"/>
    <lineage>
        <taxon>Bacteria</taxon>
        <taxon>Bacillati</taxon>
        <taxon>Chloroflexota</taxon>
        <taxon>Caldilineae</taxon>
        <taxon>Caldilineales</taxon>
        <taxon>Caldilineaceae</taxon>
        <taxon>Litorilinea</taxon>
    </lineage>
</organism>
<dbReference type="AlphaFoldDB" id="A0A540VC26"/>
<evidence type="ECO:0000256" key="1">
    <source>
        <dbReference type="ARBA" id="ARBA00010373"/>
    </source>
</evidence>
<gene>
    <name evidence="5" type="ORF">FKZ61_17320</name>
</gene>
<keyword evidence="3" id="KW-0464">Manganese</keyword>
<evidence type="ECO:0000256" key="2">
    <source>
        <dbReference type="ARBA" id="ARBA00022723"/>
    </source>
</evidence>
<dbReference type="GO" id="GO:0043094">
    <property type="term" value="P:metabolic compound salvage"/>
    <property type="evidence" value="ECO:0007669"/>
    <property type="project" value="InterPro"/>
</dbReference>
<comment type="caution">
    <text evidence="5">The sequence shown here is derived from an EMBL/GenBank/DDBJ whole genome shotgun (WGS) entry which is preliminary data.</text>
</comment>
<reference evidence="5 6" key="1">
    <citation type="submission" date="2019-06" db="EMBL/GenBank/DDBJ databases">
        <title>Genome sequence of Litorilinea aerophila BAA-2444.</title>
        <authorList>
            <person name="Maclea K.S."/>
            <person name="Maurais E.G."/>
            <person name="Iannazzi L.C."/>
        </authorList>
    </citation>
    <scope>NUCLEOTIDE SEQUENCE [LARGE SCALE GENOMIC DNA]</scope>
    <source>
        <strain evidence="5 6">ATCC BAA-2444</strain>
    </source>
</reference>
<dbReference type="EMBL" id="VIGC01000025">
    <property type="protein sequence ID" value="TQE94311.1"/>
    <property type="molecule type" value="Genomic_DNA"/>
</dbReference>
<accession>A0A540VC26</accession>
<dbReference type="PANTHER" id="PTHR21110">
    <property type="entry name" value="PHOSPHOPENTOMUTASE"/>
    <property type="match status" value="1"/>
</dbReference>
<keyword evidence="6" id="KW-1185">Reference proteome</keyword>
<proteinExistence type="inferred from homology"/>
<dbReference type="InParanoid" id="A0A540VC26"/>
<dbReference type="OrthoDB" id="9778226at2"/>
<comment type="similarity">
    <text evidence="1">Belongs to the phosphopentomutase family.</text>
</comment>
<dbReference type="Gene3D" id="3.40.720.10">
    <property type="entry name" value="Alkaline Phosphatase, subunit A"/>
    <property type="match status" value="1"/>
</dbReference>
<dbReference type="InterPro" id="IPR017850">
    <property type="entry name" value="Alkaline_phosphatase_core_sf"/>
</dbReference>
<evidence type="ECO:0000259" key="4">
    <source>
        <dbReference type="Pfam" id="PF01676"/>
    </source>
</evidence>